<dbReference type="EMBL" id="VXPY01000032">
    <property type="protein sequence ID" value="MYD89705.1"/>
    <property type="molecule type" value="Genomic_DNA"/>
</dbReference>
<dbReference type="Pfam" id="PF04434">
    <property type="entry name" value="SWIM"/>
    <property type="match status" value="1"/>
</dbReference>
<reference evidence="3" key="1">
    <citation type="submission" date="2019-09" db="EMBL/GenBank/DDBJ databases">
        <title>Characterisation of the sponge microbiome using genome-centric metagenomics.</title>
        <authorList>
            <person name="Engelberts J.P."/>
            <person name="Robbins S.J."/>
            <person name="De Goeij J.M."/>
            <person name="Aranda M."/>
            <person name="Bell S.C."/>
            <person name="Webster N.S."/>
        </authorList>
    </citation>
    <scope>NUCLEOTIDE SEQUENCE</scope>
    <source>
        <strain evidence="3">SB0662_bin_9</strain>
    </source>
</reference>
<keyword evidence="1" id="KW-0862">Zinc</keyword>
<feature type="domain" description="SWIM-type" evidence="2">
    <location>
        <begin position="56"/>
        <end position="93"/>
    </location>
</feature>
<accession>A0A6B1DSB4</accession>
<organism evidence="3">
    <name type="scientific">Caldilineaceae bacterium SB0662_bin_9</name>
    <dbReference type="NCBI Taxonomy" id="2605258"/>
    <lineage>
        <taxon>Bacteria</taxon>
        <taxon>Bacillati</taxon>
        <taxon>Chloroflexota</taxon>
        <taxon>Caldilineae</taxon>
        <taxon>Caldilineales</taxon>
        <taxon>Caldilineaceae</taxon>
    </lineage>
</organism>
<comment type="caution">
    <text evidence="3">The sequence shown here is derived from an EMBL/GenBank/DDBJ whole genome shotgun (WGS) entry which is preliminary data.</text>
</comment>
<dbReference type="GO" id="GO:0008270">
    <property type="term" value="F:zinc ion binding"/>
    <property type="evidence" value="ECO:0007669"/>
    <property type="project" value="UniProtKB-KW"/>
</dbReference>
<dbReference type="AlphaFoldDB" id="A0A6B1DSB4"/>
<sequence>MPNPFPTVSEEAISDWVGSRSFERGRSYFNSGAILEPRLQGNTLKAWCQGSRPQPYHLWIACGTEGIKEAHCSCPVGLGGRCKHVAALLLTWSDQPDSFRAVEELDTNLERRSKSELIALIKQMVEAHPNLESLLEATPPEDGRSKPLVNPESYRRQVAFAFRSGFDYWDGTWGGAGDIDIVLGSGDNFLAKSDYANAGIVYQAVAQEVFEQFGMVHDDEGEYLYDVVNRCVQGLGNCLAAGDGDAVAWEKALEALFEIYSSDMDIGGYGLGEGAEDLLLKHAAGDEKNVIAGWIRTSILTANGQYDSYKRQAYGGFLLALEDDYLDDDAFLEICRDSGRLNDLVDRLLTLGRLDEALVETGPAKDWDLLILAGIFGAHGYGRRLEPLVAKRIETTHDHGLMTWLKDQHEERGELAEALVLAKQLLEQRLDLAAYQDVRELSQRLGIWQATRSELLAEWAAARQYGVLTDVYLNEGKIDLALKSVRQLERTSHYAGDRSIRVAQAAAETRPQAAVEIYQEQAEKWIEARGRKRYQEACIYLTKVRDLYRQMSQESTWIDFMAELRERHHRLRALQDELSKAGL</sequence>
<evidence type="ECO:0000256" key="1">
    <source>
        <dbReference type="PROSITE-ProRule" id="PRU00325"/>
    </source>
</evidence>
<evidence type="ECO:0000259" key="2">
    <source>
        <dbReference type="PROSITE" id="PS50966"/>
    </source>
</evidence>
<proteinExistence type="predicted"/>
<protein>
    <recommendedName>
        <fullName evidence="2">SWIM-type domain-containing protein</fullName>
    </recommendedName>
</protein>
<evidence type="ECO:0000313" key="3">
    <source>
        <dbReference type="EMBL" id="MYD89705.1"/>
    </source>
</evidence>
<keyword evidence="1" id="KW-0863">Zinc-finger</keyword>
<gene>
    <name evidence="3" type="ORF">F4Y08_05110</name>
</gene>
<name>A0A6B1DSB4_9CHLR</name>
<dbReference type="PROSITE" id="PS50966">
    <property type="entry name" value="ZF_SWIM"/>
    <property type="match status" value="1"/>
</dbReference>
<dbReference type="InterPro" id="IPR007527">
    <property type="entry name" value="Znf_SWIM"/>
</dbReference>
<keyword evidence="1" id="KW-0479">Metal-binding</keyword>